<dbReference type="AlphaFoldDB" id="A0A0E0R6E2"/>
<dbReference type="EnsemblPlants" id="ORUFI11G08650.1">
    <property type="protein sequence ID" value="ORUFI11G08650.1"/>
    <property type="gene ID" value="ORUFI11G08650"/>
</dbReference>
<evidence type="ECO:0000313" key="2">
    <source>
        <dbReference type="EnsemblPlants" id="ORUFI11G08650.1"/>
    </source>
</evidence>
<name>A0A0E0R6E2_ORYRU</name>
<accession>A0A0E0R6E2</accession>
<keyword evidence="3" id="KW-1185">Reference proteome</keyword>
<dbReference type="Gramene" id="ORUFI11G08650.1">
    <property type="protein sequence ID" value="ORUFI11G08650.1"/>
    <property type="gene ID" value="ORUFI11G08650"/>
</dbReference>
<dbReference type="Proteomes" id="UP000008022">
    <property type="component" value="Unassembled WGS sequence"/>
</dbReference>
<dbReference type="HOGENOM" id="CLU_2762240_0_0_1"/>
<reference evidence="2" key="2">
    <citation type="submission" date="2015-06" db="UniProtKB">
        <authorList>
            <consortium name="EnsemblPlants"/>
        </authorList>
    </citation>
    <scope>IDENTIFICATION</scope>
</reference>
<protein>
    <submittedName>
        <fullName evidence="2">Uncharacterized protein</fullName>
    </submittedName>
</protein>
<feature type="compositionally biased region" description="Acidic residues" evidence="1">
    <location>
        <begin position="45"/>
        <end position="56"/>
    </location>
</feature>
<feature type="region of interest" description="Disordered" evidence="1">
    <location>
        <begin position="45"/>
        <end position="70"/>
    </location>
</feature>
<organism evidence="2 3">
    <name type="scientific">Oryza rufipogon</name>
    <name type="common">Brownbeard rice</name>
    <name type="synonym">Asian wild rice</name>
    <dbReference type="NCBI Taxonomy" id="4529"/>
    <lineage>
        <taxon>Eukaryota</taxon>
        <taxon>Viridiplantae</taxon>
        <taxon>Streptophyta</taxon>
        <taxon>Embryophyta</taxon>
        <taxon>Tracheophyta</taxon>
        <taxon>Spermatophyta</taxon>
        <taxon>Magnoliopsida</taxon>
        <taxon>Liliopsida</taxon>
        <taxon>Poales</taxon>
        <taxon>Poaceae</taxon>
        <taxon>BOP clade</taxon>
        <taxon>Oryzoideae</taxon>
        <taxon>Oryzeae</taxon>
        <taxon>Oryzinae</taxon>
        <taxon>Oryza</taxon>
    </lineage>
</organism>
<evidence type="ECO:0000313" key="3">
    <source>
        <dbReference type="Proteomes" id="UP000008022"/>
    </source>
</evidence>
<sequence length="70" mass="7626">MLKCSALPISDQIVPKGWTQAWGNLGRGPGRGPCRSRSGATIEEFNEDDIDSEEDNTLVPNPSKLPDKET</sequence>
<proteinExistence type="predicted"/>
<evidence type="ECO:0000256" key="1">
    <source>
        <dbReference type="SAM" id="MobiDB-lite"/>
    </source>
</evidence>
<reference evidence="3" key="1">
    <citation type="submission" date="2013-06" db="EMBL/GenBank/DDBJ databases">
        <authorList>
            <person name="Zhao Q."/>
        </authorList>
    </citation>
    <scope>NUCLEOTIDE SEQUENCE</scope>
    <source>
        <strain evidence="3">cv. W1943</strain>
    </source>
</reference>